<dbReference type="InterPro" id="IPR039974">
    <property type="entry name" value="Splicing_factor_SLU7"/>
</dbReference>
<keyword evidence="5 7" id="KW-0508">mRNA splicing</keyword>
<evidence type="ECO:0000256" key="4">
    <source>
        <dbReference type="ARBA" id="ARBA00022728"/>
    </source>
</evidence>
<dbReference type="PANTHER" id="PTHR12942:SF2">
    <property type="entry name" value="PRE-MRNA-SPLICING FACTOR SLU7"/>
    <property type="match status" value="1"/>
</dbReference>
<comment type="caution">
    <text evidence="8">The sequence shown here is derived from an EMBL/GenBank/DDBJ whole genome shotgun (WGS) entry which is preliminary data.</text>
</comment>
<evidence type="ECO:0000256" key="3">
    <source>
        <dbReference type="ARBA" id="ARBA00022664"/>
    </source>
</evidence>
<evidence type="ECO:0000313" key="8">
    <source>
        <dbReference type="EMBL" id="CAF4620854.1"/>
    </source>
</evidence>
<evidence type="ECO:0000256" key="2">
    <source>
        <dbReference type="ARBA" id="ARBA00007203"/>
    </source>
</evidence>
<dbReference type="GO" id="GO:0005681">
    <property type="term" value="C:spliceosomal complex"/>
    <property type="evidence" value="ECO:0007669"/>
    <property type="project" value="UniProtKB-UniRule"/>
</dbReference>
<evidence type="ECO:0000256" key="1">
    <source>
        <dbReference type="ARBA" id="ARBA00004123"/>
    </source>
</evidence>
<evidence type="ECO:0000256" key="7">
    <source>
        <dbReference type="RuleBase" id="RU367071"/>
    </source>
</evidence>
<keyword evidence="6 7" id="KW-0539">Nucleus</keyword>
<comment type="subcellular location">
    <subcellularLocation>
        <location evidence="1 7">Nucleus</location>
    </subcellularLocation>
</comment>
<comment type="function">
    <text evidence="7">Involved in pre-mRNA splicing.</text>
</comment>
<dbReference type="Proteomes" id="UP000663851">
    <property type="component" value="Unassembled WGS sequence"/>
</dbReference>
<feature type="non-terminal residue" evidence="8">
    <location>
        <position position="1"/>
    </location>
</feature>
<dbReference type="GO" id="GO:0000398">
    <property type="term" value="P:mRNA splicing, via spliceosome"/>
    <property type="evidence" value="ECO:0007669"/>
    <property type="project" value="UniProtKB-UniRule"/>
</dbReference>
<protein>
    <recommendedName>
        <fullName evidence="7">Pre-mRNA-splicing factor SLU7</fullName>
    </recommendedName>
</protein>
<evidence type="ECO:0000313" key="9">
    <source>
        <dbReference type="Proteomes" id="UP000663851"/>
    </source>
</evidence>
<proteinExistence type="inferred from homology"/>
<evidence type="ECO:0000256" key="5">
    <source>
        <dbReference type="ARBA" id="ARBA00023187"/>
    </source>
</evidence>
<accession>A0A821DFM3</accession>
<feature type="non-terminal residue" evidence="8">
    <location>
        <position position="106"/>
    </location>
</feature>
<dbReference type="EMBL" id="CAJOBO010015165">
    <property type="protein sequence ID" value="CAF4620854.1"/>
    <property type="molecule type" value="Genomic_DNA"/>
</dbReference>
<reference evidence="8" key="1">
    <citation type="submission" date="2021-02" db="EMBL/GenBank/DDBJ databases">
        <authorList>
            <person name="Nowell W R."/>
        </authorList>
    </citation>
    <scope>NUCLEOTIDE SEQUENCE</scope>
</reference>
<gene>
    <name evidence="8" type="ORF">HFQ381_LOCUS34362</name>
</gene>
<comment type="subunit">
    <text evidence="7">Associated with the spliceosome.</text>
</comment>
<name>A0A821DFM3_9BILA</name>
<organism evidence="8 9">
    <name type="scientific">Rotaria socialis</name>
    <dbReference type="NCBI Taxonomy" id="392032"/>
    <lineage>
        <taxon>Eukaryota</taxon>
        <taxon>Metazoa</taxon>
        <taxon>Spiralia</taxon>
        <taxon>Gnathifera</taxon>
        <taxon>Rotifera</taxon>
        <taxon>Eurotatoria</taxon>
        <taxon>Bdelloidea</taxon>
        <taxon>Philodinida</taxon>
        <taxon>Philodinidae</taxon>
        <taxon>Rotaria</taxon>
    </lineage>
</organism>
<dbReference type="GO" id="GO:0030628">
    <property type="term" value="F:pre-mRNA 3'-splice site binding"/>
    <property type="evidence" value="ECO:0007669"/>
    <property type="project" value="UniProtKB-UniRule"/>
</dbReference>
<dbReference type="PANTHER" id="PTHR12942">
    <property type="entry name" value="STEP II SPLICING FACTOR SLU7"/>
    <property type="match status" value="1"/>
</dbReference>
<keyword evidence="4 7" id="KW-0747">Spliceosome</keyword>
<keyword evidence="3 7" id="KW-0507">mRNA processing</keyword>
<comment type="similarity">
    <text evidence="2 7">Belongs to the SLU7 family.</text>
</comment>
<evidence type="ECO:0000256" key="6">
    <source>
        <dbReference type="ARBA" id="ARBA00023242"/>
    </source>
</evidence>
<dbReference type="AlphaFoldDB" id="A0A821DFM3"/>
<sequence>EHTSVWGSYWRNHRWGYACCHALLRQSYCTGTIVEEKEIQFQADTPVDDPNEDRPKSLVALHREKLNKQKIQPKASTEDKNSTMKKLDKKKLQFTHIYKLSSYEEM</sequence>